<evidence type="ECO:0000313" key="2">
    <source>
        <dbReference type="Proteomes" id="UP001145114"/>
    </source>
</evidence>
<dbReference type="Proteomes" id="UP001145114">
    <property type="component" value="Unassembled WGS sequence"/>
</dbReference>
<sequence length="293" mass="31991">MQGFARIKGVDHDDTYSPITACTTLRSALETFRHHAADDECLPGRHTNSTAEAEYAAASKATRNLAFTRKVLCTTHRTPNLLERLHSFLESQGQAFDEIVGAASLAGAITKNTPTVKTAILSNDDDSGELPASAEKYRQLVGKLNHLATAMRPDIAYAVDDPDGRKSTSGCIANIEKATVNWRSKKQIHVGVSITEAKYVAGAETPRKLTYTCCFLELLTNRIITPTLNRNNQVAIKPTDHTPFRRQPLLPDTTAKIASEEIKRERDNNGFATNLTDLPGHADSPSEVTAALH</sequence>
<comment type="caution">
    <text evidence="1">The sequence shown here is derived from an EMBL/GenBank/DDBJ whole genome shotgun (WGS) entry which is preliminary data.</text>
</comment>
<name>A0ACC1HSZ2_9FUNG</name>
<feature type="non-terminal residue" evidence="1">
    <location>
        <position position="293"/>
    </location>
</feature>
<reference evidence="1" key="1">
    <citation type="submission" date="2022-06" db="EMBL/GenBank/DDBJ databases">
        <title>Phylogenomic reconstructions and comparative analyses of Kickxellomycotina fungi.</title>
        <authorList>
            <person name="Reynolds N.K."/>
            <person name="Stajich J.E."/>
            <person name="Barry K."/>
            <person name="Grigoriev I.V."/>
            <person name="Crous P."/>
            <person name="Smith M.E."/>
        </authorList>
    </citation>
    <scope>NUCLEOTIDE SEQUENCE</scope>
    <source>
        <strain evidence="1">RSA 2271</strain>
    </source>
</reference>
<protein>
    <submittedName>
        <fullName evidence="1">Uncharacterized protein</fullName>
    </submittedName>
</protein>
<dbReference type="EMBL" id="JAMZIH010003107">
    <property type="protein sequence ID" value="KAJ1677034.1"/>
    <property type="molecule type" value="Genomic_DNA"/>
</dbReference>
<organism evidence="1 2">
    <name type="scientific">Spiromyces aspiralis</name>
    <dbReference type="NCBI Taxonomy" id="68401"/>
    <lineage>
        <taxon>Eukaryota</taxon>
        <taxon>Fungi</taxon>
        <taxon>Fungi incertae sedis</taxon>
        <taxon>Zoopagomycota</taxon>
        <taxon>Kickxellomycotina</taxon>
        <taxon>Kickxellomycetes</taxon>
        <taxon>Kickxellales</taxon>
        <taxon>Kickxellaceae</taxon>
        <taxon>Spiromyces</taxon>
    </lineage>
</organism>
<gene>
    <name evidence="1" type="ORF">EV182_007011</name>
</gene>
<proteinExistence type="predicted"/>
<accession>A0ACC1HSZ2</accession>
<evidence type="ECO:0000313" key="1">
    <source>
        <dbReference type="EMBL" id="KAJ1677034.1"/>
    </source>
</evidence>
<keyword evidence="2" id="KW-1185">Reference proteome</keyword>